<dbReference type="eggNOG" id="KOG0817">
    <property type="taxonomic scope" value="Eukaryota"/>
</dbReference>
<evidence type="ECO:0000259" key="3">
    <source>
        <dbReference type="PROSITE" id="PS51228"/>
    </source>
</evidence>
<evidence type="ECO:0000313" key="5">
    <source>
        <dbReference type="Proteomes" id="UP000001997"/>
    </source>
</evidence>
<dbReference type="InterPro" id="IPR000582">
    <property type="entry name" value="Acyl-CoA-binding_protein"/>
</dbReference>
<dbReference type="GO" id="GO:0006631">
    <property type="term" value="P:fatty acid metabolic process"/>
    <property type="evidence" value="ECO:0007669"/>
    <property type="project" value="TreeGrafter"/>
</dbReference>
<feature type="region of interest" description="Disordered" evidence="2">
    <location>
        <begin position="74"/>
        <end position="117"/>
    </location>
</feature>
<accession>A5DBK3</accession>
<dbReference type="VEuPathDB" id="FungiDB:PGUG_00658"/>
<dbReference type="InParanoid" id="A5DBK3"/>
<organism evidence="4 5">
    <name type="scientific">Meyerozyma guilliermondii (strain ATCC 6260 / CBS 566 / DSM 6381 / JCM 1539 / NBRC 10279 / NRRL Y-324)</name>
    <name type="common">Yeast</name>
    <name type="synonym">Candida guilliermondii</name>
    <dbReference type="NCBI Taxonomy" id="294746"/>
    <lineage>
        <taxon>Eukaryota</taxon>
        <taxon>Fungi</taxon>
        <taxon>Dikarya</taxon>
        <taxon>Ascomycota</taxon>
        <taxon>Saccharomycotina</taxon>
        <taxon>Pichiomycetes</taxon>
        <taxon>Debaryomycetaceae</taxon>
        <taxon>Meyerozyma</taxon>
    </lineage>
</organism>
<dbReference type="PANTHER" id="PTHR23310">
    <property type="entry name" value="ACYL-COA-BINDING PROTEIN, ACBP"/>
    <property type="match status" value="1"/>
</dbReference>
<dbReference type="Proteomes" id="UP000001997">
    <property type="component" value="Unassembled WGS sequence"/>
</dbReference>
<dbReference type="KEGG" id="pgu:PGUG_00658"/>
<dbReference type="Gene3D" id="1.20.80.10">
    <property type="match status" value="1"/>
</dbReference>
<evidence type="ECO:0000256" key="2">
    <source>
        <dbReference type="SAM" id="MobiDB-lite"/>
    </source>
</evidence>
<proteinExistence type="predicted"/>
<reference evidence="4 5" key="1">
    <citation type="journal article" date="2009" name="Nature">
        <title>Evolution of pathogenicity and sexual reproduction in eight Candida genomes.</title>
        <authorList>
            <person name="Butler G."/>
            <person name="Rasmussen M.D."/>
            <person name="Lin M.F."/>
            <person name="Santos M.A."/>
            <person name="Sakthikumar S."/>
            <person name="Munro C.A."/>
            <person name="Rheinbay E."/>
            <person name="Grabherr M."/>
            <person name="Forche A."/>
            <person name="Reedy J.L."/>
            <person name="Agrafioti I."/>
            <person name="Arnaud M.B."/>
            <person name="Bates S."/>
            <person name="Brown A.J."/>
            <person name="Brunke S."/>
            <person name="Costanzo M.C."/>
            <person name="Fitzpatrick D.A."/>
            <person name="de Groot P.W."/>
            <person name="Harris D."/>
            <person name="Hoyer L.L."/>
            <person name="Hube B."/>
            <person name="Klis F.M."/>
            <person name="Kodira C."/>
            <person name="Lennard N."/>
            <person name="Logue M.E."/>
            <person name="Martin R."/>
            <person name="Neiman A.M."/>
            <person name="Nikolaou E."/>
            <person name="Quail M.A."/>
            <person name="Quinn J."/>
            <person name="Santos M.C."/>
            <person name="Schmitzberger F.F."/>
            <person name="Sherlock G."/>
            <person name="Shah P."/>
            <person name="Silverstein K.A."/>
            <person name="Skrzypek M.S."/>
            <person name="Soll D."/>
            <person name="Staggs R."/>
            <person name="Stansfield I."/>
            <person name="Stumpf M.P."/>
            <person name="Sudbery P.E."/>
            <person name="Srikantha T."/>
            <person name="Zeng Q."/>
            <person name="Berman J."/>
            <person name="Berriman M."/>
            <person name="Heitman J."/>
            <person name="Gow N.A."/>
            <person name="Lorenz M.C."/>
            <person name="Birren B.W."/>
            <person name="Kellis M."/>
            <person name="Cuomo C.A."/>
        </authorList>
    </citation>
    <scope>NUCLEOTIDE SEQUENCE [LARGE SCALE GENOMIC DNA]</scope>
    <source>
        <strain evidence="5">ATCC 6260 / CBS 566 / DSM 6381 / JCM 1539 / NBRC 10279 / NRRL Y-324</strain>
    </source>
</reference>
<dbReference type="Pfam" id="PF00887">
    <property type="entry name" value="ACBP"/>
    <property type="match status" value="1"/>
</dbReference>
<evidence type="ECO:0000256" key="1">
    <source>
        <dbReference type="ARBA" id="ARBA00023121"/>
    </source>
</evidence>
<dbReference type="STRING" id="294746.A5DBK3"/>
<protein>
    <recommendedName>
        <fullName evidence="3">ACB domain-containing protein</fullName>
    </recommendedName>
</protein>
<sequence>MPRPVGFTLEDEGAKKKWDAWKREEGVSRTEAKRRYISYLIETMRIYASGTLEARELLSELEYLWDQIKDLQYTPDSDSPPMPLPLPSHSPSFSHTDRYSTTTPLPPPSNYSGSGTQYRNNLQKIYSHSRRNTMLSINEYVQSQRLQQSHGGTHSVKNAGPGDSVYSAQQGNAGAGASSLDEFKSWQGEVNLMINKLSRDIVNYKRHRSESSESSDQLPEARKRALKTLRAVGSVLLRIAKNFSISCLTLLFLVWCIKRNVIVKQTLIKKPNNKHKELVINMVLNTDENKWFIRLLNLINSFVGFV</sequence>
<dbReference type="InterPro" id="IPR035984">
    <property type="entry name" value="Acyl-CoA-binding_sf"/>
</dbReference>
<dbReference type="OrthoDB" id="346910at2759"/>
<dbReference type="PROSITE" id="PS51228">
    <property type="entry name" value="ACB_2"/>
    <property type="match status" value="1"/>
</dbReference>
<dbReference type="GeneID" id="5129357"/>
<dbReference type="RefSeq" id="XP_001487281.2">
    <property type="nucleotide sequence ID" value="XM_001487231.1"/>
</dbReference>
<name>A5DBK3_PICGU</name>
<dbReference type="AlphaFoldDB" id="A5DBK3"/>
<dbReference type="HOGENOM" id="CLU_043304_1_0_1"/>
<dbReference type="OMA" id="ENKWFIR"/>
<dbReference type="SUPFAM" id="SSF47027">
    <property type="entry name" value="Acyl-CoA binding protein"/>
    <property type="match status" value="1"/>
</dbReference>
<dbReference type="InterPro" id="IPR014352">
    <property type="entry name" value="FERM/acyl-CoA-bd_prot_sf"/>
</dbReference>
<feature type="compositionally biased region" description="Polar residues" evidence="2">
    <location>
        <begin position="143"/>
        <end position="156"/>
    </location>
</feature>
<dbReference type="PANTHER" id="PTHR23310:SF133">
    <property type="entry name" value="COA BINDING PROTEIN, PUTATIVE (AFU_ORTHOLOGUE AFUA_1G12300)-RELATED"/>
    <property type="match status" value="1"/>
</dbReference>
<evidence type="ECO:0000313" key="4">
    <source>
        <dbReference type="EMBL" id="EDK36560.2"/>
    </source>
</evidence>
<gene>
    <name evidence="4" type="ORF">PGUG_00658</name>
</gene>
<dbReference type="EMBL" id="CH408155">
    <property type="protein sequence ID" value="EDK36560.2"/>
    <property type="molecule type" value="Genomic_DNA"/>
</dbReference>
<dbReference type="GO" id="GO:0000062">
    <property type="term" value="F:fatty-acyl-CoA binding"/>
    <property type="evidence" value="ECO:0007669"/>
    <property type="project" value="InterPro"/>
</dbReference>
<feature type="compositionally biased region" description="Pro residues" evidence="2">
    <location>
        <begin position="78"/>
        <end position="88"/>
    </location>
</feature>
<keyword evidence="5" id="KW-1185">Reference proteome</keyword>
<feature type="region of interest" description="Disordered" evidence="2">
    <location>
        <begin position="143"/>
        <end position="171"/>
    </location>
</feature>
<feature type="domain" description="ACB" evidence="3">
    <location>
        <begin position="1"/>
        <end position="49"/>
    </location>
</feature>
<keyword evidence="1" id="KW-0446">Lipid-binding</keyword>